<dbReference type="EMBL" id="HACG01016043">
    <property type="protein sequence ID" value="CEK62908.1"/>
    <property type="molecule type" value="Transcribed_RNA"/>
</dbReference>
<dbReference type="InterPro" id="IPR031953">
    <property type="entry name" value="mRNA_decap_C"/>
</dbReference>
<proteinExistence type="predicted"/>
<sequence length="86" mass="9118">STLLTPQAFSDRPLQEGNVTLSTSPTTISSSSTSALLASSSSGLAPLTREQLQQAMLHLIKNDSNFVNTLHAAYLESFHAATSNKL</sequence>
<protein>
    <recommendedName>
        <fullName evidence="2">mRNA-decapping enzyme C-terminal domain-containing protein</fullName>
    </recommendedName>
</protein>
<feature type="non-terminal residue" evidence="3">
    <location>
        <position position="1"/>
    </location>
</feature>
<feature type="domain" description="mRNA-decapping enzyme C-terminal" evidence="2">
    <location>
        <begin position="45"/>
        <end position="85"/>
    </location>
</feature>
<accession>A0A0B6Z2Z6</accession>
<dbReference type="Gene3D" id="6.10.140.2030">
    <property type="match status" value="1"/>
</dbReference>
<dbReference type="Pfam" id="PF16741">
    <property type="entry name" value="mRNA_decap_C"/>
    <property type="match status" value="1"/>
</dbReference>
<evidence type="ECO:0000256" key="1">
    <source>
        <dbReference type="SAM" id="MobiDB-lite"/>
    </source>
</evidence>
<reference evidence="3" key="1">
    <citation type="submission" date="2014-12" db="EMBL/GenBank/DDBJ databases">
        <title>Insight into the proteome of Arion vulgaris.</title>
        <authorList>
            <person name="Aradska J."/>
            <person name="Bulat T."/>
            <person name="Smidak R."/>
            <person name="Sarate P."/>
            <person name="Gangsoo J."/>
            <person name="Sialana F."/>
            <person name="Bilban M."/>
            <person name="Lubec G."/>
        </authorList>
    </citation>
    <scope>NUCLEOTIDE SEQUENCE</scope>
    <source>
        <tissue evidence="3">Skin</tissue>
    </source>
</reference>
<feature type="compositionally biased region" description="Low complexity" evidence="1">
    <location>
        <begin position="20"/>
        <end position="30"/>
    </location>
</feature>
<evidence type="ECO:0000313" key="3">
    <source>
        <dbReference type="EMBL" id="CEK62908.1"/>
    </source>
</evidence>
<gene>
    <name evidence="3" type="primary">ORF46470</name>
</gene>
<name>A0A0B6Z2Z6_9EUPU</name>
<organism evidence="3">
    <name type="scientific">Arion vulgaris</name>
    <dbReference type="NCBI Taxonomy" id="1028688"/>
    <lineage>
        <taxon>Eukaryota</taxon>
        <taxon>Metazoa</taxon>
        <taxon>Spiralia</taxon>
        <taxon>Lophotrochozoa</taxon>
        <taxon>Mollusca</taxon>
        <taxon>Gastropoda</taxon>
        <taxon>Heterobranchia</taxon>
        <taxon>Euthyneura</taxon>
        <taxon>Panpulmonata</taxon>
        <taxon>Eupulmonata</taxon>
        <taxon>Stylommatophora</taxon>
        <taxon>Helicina</taxon>
        <taxon>Arionoidea</taxon>
        <taxon>Arionidae</taxon>
        <taxon>Arion</taxon>
    </lineage>
</organism>
<dbReference type="AlphaFoldDB" id="A0A0B6Z2Z6"/>
<evidence type="ECO:0000259" key="2">
    <source>
        <dbReference type="Pfam" id="PF16741"/>
    </source>
</evidence>
<feature type="region of interest" description="Disordered" evidence="1">
    <location>
        <begin position="1"/>
        <end position="30"/>
    </location>
</feature>